<evidence type="ECO:0000256" key="1">
    <source>
        <dbReference type="ARBA" id="ARBA00022441"/>
    </source>
</evidence>
<feature type="transmembrane region" description="Helical" evidence="3">
    <location>
        <begin position="37"/>
        <end position="56"/>
    </location>
</feature>
<accession>A0A8H4KUF7</accession>
<evidence type="ECO:0000256" key="3">
    <source>
        <dbReference type="SAM" id="Phobius"/>
    </source>
</evidence>
<name>A0A8H4KUF7_9HYPO</name>
<dbReference type="Pfam" id="PF24681">
    <property type="entry name" value="Kelch_KLHDC2_KLHL20_DRC7"/>
    <property type="match status" value="1"/>
</dbReference>
<dbReference type="InterPro" id="IPR006652">
    <property type="entry name" value="Kelch_1"/>
</dbReference>
<comment type="caution">
    <text evidence="4">The sequence shown here is derived from an EMBL/GenBank/DDBJ whole genome shotgun (WGS) entry which is preliminary data.</text>
</comment>
<evidence type="ECO:0000313" key="4">
    <source>
        <dbReference type="EMBL" id="KAF4456417.1"/>
    </source>
</evidence>
<protein>
    <submittedName>
        <fullName evidence="4">Kelch domain-containing 8A</fullName>
    </submittedName>
</protein>
<dbReference type="EMBL" id="JAADYS010002675">
    <property type="protein sequence ID" value="KAF4456417.1"/>
    <property type="molecule type" value="Genomic_DNA"/>
</dbReference>
<dbReference type="OrthoDB" id="45365at2759"/>
<proteinExistence type="predicted"/>
<gene>
    <name evidence="4" type="ORF">FALBO_15414</name>
</gene>
<keyword evidence="1" id="KW-0880">Kelch repeat</keyword>
<dbReference type="InterPro" id="IPR015915">
    <property type="entry name" value="Kelch-typ_b-propeller"/>
</dbReference>
<dbReference type="PANTHER" id="PTHR46344:SF27">
    <property type="entry name" value="KELCH REPEAT SUPERFAMILY PROTEIN"/>
    <property type="match status" value="1"/>
</dbReference>
<keyword evidence="2" id="KW-0677">Repeat</keyword>
<dbReference type="Pfam" id="PF01344">
    <property type="entry name" value="Kelch_1"/>
    <property type="match status" value="1"/>
</dbReference>
<dbReference type="Gene3D" id="2.120.10.80">
    <property type="entry name" value="Kelch-type beta propeller"/>
    <property type="match status" value="2"/>
</dbReference>
<keyword evidence="3" id="KW-0472">Membrane</keyword>
<sequence length="383" mass="41038">MTTGIVDRDIRSYSIKTPKLSLIFHPIAQQHYRGGRFNAMLLILSVALTFWVAALASPTYPVEGRWEVLAPITIAPRQEHSVVAVSESTLAIVGGIIPNPNGEGVNTTNILQFYDIPSDTWRLAAPAPIEVNHPNVAAVDGKIYLLGGLSVASDGAWRAFSESWVYDSIEDQWSSLDPIPDGEKRGSAAVAVYDKTIYLAGGMRTLVPGGPGGEQDTVDFVSAFDTASSKWLDVPKAVKQIPEGRDHSASSVVGSKFYLLGGRLRGQYNVKDTVFILDFKNLQAGWTVSKGRMPTPRGGVVGGAVDGKIYVMGGEGNSAEGADGIFDEVEVFDTKTETWEKLEPMRLPRHGGMATSVCGGIYLPGGGIRVGGAPVADLDVYWP</sequence>
<dbReference type="SUPFAM" id="SSF117281">
    <property type="entry name" value="Kelch motif"/>
    <property type="match status" value="2"/>
</dbReference>
<keyword evidence="5" id="KW-1185">Reference proteome</keyword>
<dbReference type="PANTHER" id="PTHR46344">
    <property type="entry name" value="OS02G0202900 PROTEIN"/>
    <property type="match status" value="1"/>
</dbReference>
<keyword evidence="3" id="KW-1133">Transmembrane helix</keyword>
<keyword evidence="3" id="KW-0812">Transmembrane</keyword>
<dbReference type="AlphaFoldDB" id="A0A8H4KUF7"/>
<dbReference type="SMART" id="SM00612">
    <property type="entry name" value="Kelch"/>
    <property type="match status" value="4"/>
</dbReference>
<evidence type="ECO:0000256" key="2">
    <source>
        <dbReference type="ARBA" id="ARBA00022737"/>
    </source>
</evidence>
<organism evidence="4 5">
    <name type="scientific">Fusarium albosuccineum</name>
    <dbReference type="NCBI Taxonomy" id="1237068"/>
    <lineage>
        <taxon>Eukaryota</taxon>
        <taxon>Fungi</taxon>
        <taxon>Dikarya</taxon>
        <taxon>Ascomycota</taxon>
        <taxon>Pezizomycotina</taxon>
        <taxon>Sordariomycetes</taxon>
        <taxon>Hypocreomycetidae</taxon>
        <taxon>Hypocreales</taxon>
        <taxon>Nectriaceae</taxon>
        <taxon>Fusarium</taxon>
        <taxon>Fusarium decemcellulare species complex</taxon>
    </lineage>
</organism>
<evidence type="ECO:0000313" key="5">
    <source>
        <dbReference type="Proteomes" id="UP000554235"/>
    </source>
</evidence>
<dbReference type="Proteomes" id="UP000554235">
    <property type="component" value="Unassembled WGS sequence"/>
</dbReference>
<reference evidence="4 5" key="1">
    <citation type="submission" date="2020-01" db="EMBL/GenBank/DDBJ databases">
        <title>Identification and distribution of gene clusters putatively required for synthesis of sphingolipid metabolism inhibitors in phylogenetically diverse species of the filamentous fungus Fusarium.</title>
        <authorList>
            <person name="Kim H.-S."/>
            <person name="Busman M."/>
            <person name="Brown D.W."/>
            <person name="Divon H."/>
            <person name="Uhlig S."/>
            <person name="Proctor R.H."/>
        </authorList>
    </citation>
    <scope>NUCLEOTIDE SEQUENCE [LARGE SCALE GENOMIC DNA]</scope>
    <source>
        <strain evidence="4 5">NRRL 20459</strain>
    </source>
</reference>